<dbReference type="GO" id="GO:0031032">
    <property type="term" value="P:actomyosin structure organization"/>
    <property type="evidence" value="ECO:0007669"/>
    <property type="project" value="InterPro"/>
</dbReference>
<gene>
    <name evidence="2" type="ORF">JXQ802_LOCUS34792</name>
</gene>
<dbReference type="Gene3D" id="1.10.418.10">
    <property type="entry name" value="Calponin-like domain"/>
    <property type="match status" value="1"/>
</dbReference>
<dbReference type="PRINTS" id="PR00889">
    <property type="entry name" value="CALPONIN"/>
</dbReference>
<dbReference type="InterPro" id="IPR036872">
    <property type="entry name" value="CH_dom_sf"/>
</dbReference>
<dbReference type="PANTHER" id="PTHR47385:SF24">
    <property type="entry name" value="MUSCLE-SPECIFIC PROTEIN 20"/>
    <property type="match status" value="1"/>
</dbReference>
<dbReference type="GO" id="GO:0015629">
    <property type="term" value="C:actin cytoskeleton"/>
    <property type="evidence" value="ECO:0007669"/>
    <property type="project" value="TreeGrafter"/>
</dbReference>
<dbReference type="Proteomes" id="UP000663870">
    <property type="component" value="Unassembled WGS sequence"/>
</dbReference>
<feature type="domain" description="Calponin-homology (CH)" evidence="1">
    <location>
        <begin position="17"/>
        <end position="127"/>
    </location>
</feature>
<evidence type="ECO:0000313" key="3">
    <source>
        <dbReference type="Proteomes" id="UP000663870"/>
    </source>
</evidence>
<dbReference type="EMBL" id="CAJNOL010001678">
    <property type="protein sequence ID" value="CAF1402587.1"/>
    <property type="molecule type" value="Genomic_DNA"/>
</dbReference>
<comment type="caution">
    <text evidence="2">The sequence shown here is derived from an EMBL/GenBank/DDBJ whole genome shotgun (WGS) entry which is preliminary data.</text>
</comment>
<evidence type="ECO:0000259" key="1">
    <source>
        <dbReference type="PROSITE" id="PS50021"/>
    </source>
</evidence>
<dbReference type="Pfam" id="PF00307">
    <property type="entry name" value="CH"/>
    <property type="match status" value="1"/>
</dbReference>
<accession>A0A815KY19</accession>
<sequence length="127" mass="14039">MALDRAVKGKISCKQDPEQETAAREWVEAVTGEKFPNNDYAEALHDGIVLCKLMNKLKPGSVAKIHTTDAAQAYGVNPSEVFQAVDLFDKQNIQQVTTCIFALSRVAQKQNFSGPKLNYQTKLPVND</sequence>
<protein>
    <recommendedName>
        <fullName evidence="1">Calponin-homology (CH) domain-containing protein</fullName>
    </recommendedName>
</protein>
<dbReference type="AlphaFoldDB" id="A0A815KY19"/>
<keyword evidence="3" id="KW-1185">Reference proteome</keyword>
<name>A0A815KY19_9BILA</name>
<reference evidence="2" key="1">
    <citation type="submission" date="2021-02" db="EMBL/GenBank/DDBJ databases">
        <authorList>
            <person name="Nowell W R."/>
        </authorList>
    </citation>
    <scope>NUCLEOTIDE SEQUENCE</scope>
</reference>
<dbReference type="InterPro" id="IPR050606">
    <property type="entry name" value="Calponin-like"/>
</dbReference>
<dbReference type="SUPFAM" id="SSF47576">
    <property type="entry name" value="Calponin-homology domain, CH-domain"/>
    <property type="match status" value="1"/>
</dbReference>
<dbReference type="InterPro" id="IPR001997">
    <property type="entry name" value="Calponin/LIMCH1"/>
</dbReference>
<evidence type="ECO:0000313" key="2">
    <source>
        <dbReference type="EMBL" id="CAF1402587.1"/>
    </source>
</evidence>
<dbReference type="SMART" id="SM00033">
    <property type="entry name" value="CH"/>
    <property type="match status" value="1"/>
</dbReference>
<dbReference type="PROSITE" id="PS50021">
    <property type="entry name" value="CH"/>
    <property type="match status" value="1"/>
</dbReference>
<proteinExistence type="predicted"/>
<dbReference type="PANTHER" id="PTHR47385">
    <property type="entry name" value="CALPONIN"/>
    <property type="match status" value="1"/>
</dbReference>
<dbReference type="InterPro" id="IPR001715">
    <property type="entry name" value="CH_dom"/>
</dbReference>
<dbReference type="GO" id="GO:0051015">
    <property type="term" value="F:actin filament binding"/>
    <property type="evidence" value="ECO:0007669"/>
    <property type="project" value="TreeGrafter"/>
</dbReference>
<dbReference type="GO" id="GO:0007015">
    <property type="term" value="P:actin filament organization"/>
    <property type="evidence" value="ECO:0007669"/>
    <property type="project" value="TreeGrafter"/>
</dbReference>
<organism evidence="2 3">
    <name type="scientific">Rotaria sordida</name>
    <dbReference type="NCBI Taxonomy" id="392033"/>
    <lineage>
        <taxon>Eukaryota</taxon>
        <taxon>Metazoa</taxon>
        <taxon>Spiralia</taxon>
        <taxon>Gnathifera</taxon>
        <taxon>Rotifera</taxon>
        <taxon>Eurotatoria</taxon>
        <taxon>Bdelloidea</taxon>
        <taxon>Philodinida</taxon>
        <taxon>Philodinidae</taxon>
        <taxon>Rotaria</taxon>
    </lineage>
</organism>